<name>A0ABQ8SLZ7_PERAM</name>
<dbReference type="PANTHER" id="PTHR24384">
    <property type="entry name" value="FINGER PUTATIVE TRANSCRIPTION FACTOR FAMILY-RELATED"/>
    <property type="match status" value="1"/>
</dbReference>
<comment type="caution">
    <text evidence="8">The sequence shown here is derived from an EMBL/GenBank/DDBJ whole genome shotgun (WGS) entry which is preliminary data.</text>
</comment>
<evidence type="ECO:0000259" key="7">
    <source>
        <dbReference type="PROSITE" id="PS50157"/>
    </source>
</evidence>
<dbReference type="PANTHER" id="PTHR24384:SF218">
    <property type="entry name" value="ZINC FINGER PROTEIN 502"/>
    <property type="match status" value="1"/>
</dbReference>
<feature type="domain" description="C2H2-type" evidence="7">
    <location>
        <begin position="177"/>
        <end position="204"/>
    </location>
</feature>
<feature type="domain" description="C2H2-type" evidence="7">
    <location>
        <begin position="348"/>
        <end position="375"/>
    </location>
</feature>
<keyword evidence="9" id="KW-1185">Reference proteome</keyword>
<dbReference type="Pfam" id="PF12874">
    <property type="entry name" value="zf-met"/>
    <property type="match status" value="1"/>
</dbReference>
<dbReference type="SUPFAM" id="SSF57667">
    <property type="entry name" value="beta-beta-alpha zinc fingers"/>
    <property type="match status" value="9"/>
</dbReference>
<evidence type="ECO:0000256" key="5">
    <source>
        <dbReference type="ARBA" id="ARBA00022833"/>
    </source>
</evidence>
<dbReference type="PROSITE" id="PS51257">
    <property type="entry name" value="PROKAR_LIPOPROTEIN"/>
    <property type="match status" value="1"/>
</dbReference>
<feature type="domain" description="C2H2-type" evidence="7">
    <location>
        <begin position="118"/>
        <end position="145"/>
    </location>
</feature>
<feature type="domain" description="C2H2-type" evidence="7">
    <location>
        <begin position="604"/>
        <end position="632"/>
    </location>
</feature>
<evidence type="ECO:0000256" key="4">
    <source>
        <dbReference type="ARBA" id="ARBA00022771"/>
    </source>
</evidence>
<dbReference type="InterPro" id="IPR050752">
    <property type="entry name" value="C2H2-ZF_domain"/>
</dbReference>
<feature type="domain" description="C2H2-type" evidence="7">
    <location>
        <begin position="576"/>
        <end position="603"/>
    </location>
</feature>
<keyword evidence="4 6" id="KW-0863">Zinc-finger</keyword>
<keyword evidence="2" id="KW-0479">Metal-binding</keyword>
<reference evidence="8 9" key="1">
    <citation type="journal article" date="2022" name="Allergy">
        <title>Genome assembly and annotation of Periplaneta americana reveal a comprehensive cockroach allergen profile.</title>
        <authorList>
            <person name="Wang L."/>
            <person name="Xiong Q."/>
            <person name="Saelim N."/>
            <person name="Wang L."/>
            <person name="Nong W."/>
            <person name="Wan A.T."/>
            <person name="Shi M."/>
            <person name="Liu X."/>
            <person name="Cao Q."/>
            <person name="Hui J.H.L."/>
            <person name="Sookrung N."/>
            <person name="Leung T.F."/>
            <person name="Tungtrongchitr A."/>
            <person name="Tsui S.K.W."/>
        </authorList>
    </citation>
    <scope>NUCLEOTIDE SEQUENCE [LARGE SCALE GENOMIC DNA]</scope>
    <source>
        <strain evidence="8">PWHHKU_190912</strain>
    </source>
</reference>
<dbReference type="PROSITE" id="PS50157">
    <property type="entry name" value="ZINC_FINGER_C2H2_2"/>
    <property type="match status" value="16"/>
</dbReference>
<accession>A0ABQ8SLZ7</accession>
<evidence type="ECO:0000256" key="1">
    <source>
        <dbReference type="ARBA" id="ARBA00006991"/>
    </source>
</evidence>
<keyword evidence="5" id="KW-0862">Zinc</keyword>
<evidence type="ECO:0000256" key="2">
    <source>
        <dbReference type="ARBA" id="ARBA00022723"/>
    </source>
</evidence>
<feature type="domain" description="C2H2-type" evidence="7">
    <location>
        <begin position="435"/>
        <end position="462"/>
    </location>
</feature>
<dbReference type="Proteomes" id="UP001148838">
    <property type="component" value="Unassembled WGS sequence"/>
</dbReference>
<feature type="domain" description="C2H2-type" evidence="7">
    <location>
        <begin position="376"/>
        <end position="403"/>
    </location>
</feature>
<feature type="domain" description="C2H2-type" evidence="7">
    <location>
        <begin position="291"/>
        <end position="318"/>
    </location>
</feature>
<feature type="domain" description="C2H2-type" evidence="7">
    <location>
        <begin position="463"/>
        <end position="491"/>
    </location>
</feature>
<evidence type="ECO:0000256" key="3">
    <source>
        <dbReference type="ARBA" id="ARBA00022737"/>
    </source>
</evidence>
<evidence type="ECO:0000256" key="6">
    <source>
        <dbReference type="PROSITE-ProRule" id="PRU00042"/>
    </source>
</evidence>
<feature type="domain" description="C2H2-type" evidence="7">
    <location>
        <begin position="520"/>
        <end position="547"/>
    </location>
</feature>
<protein>
    <recommendedName>
        <fullName evidence="7">C2H2-type domain-containing protein</fullName>
    </recommendedName>
</protein>
<dbReference type="EMBL" id="JAJSOF020000025">
    <property type="protein sequence ID" value="KAJ4435194.1"/>
    <property type="molecule type" value="Genomic_DNA"/>
</dbReference>
<dbReference type="Gene3D" id="3.30.160.60">
    <property type="entry name" value="Classic Zinc Finger"/>
    <property type="match status" value="16"/>
</dbReference>
<proteinExistence type="inferred from homology"/>
<evidence type="ECO:0000313" key="9">
    <source>
        <dbReference type="Proteomes" id="UP001148838"/>
    </source>
</evidence>
<comment type="similarity">
    <text evidence="1">Belongs to the krueppel C2H2-type zinc-finger protein family.</text>
</comment>
<feature type="domain" description="C2H2-type" evidence="7">
    <location>
        <begin position="404"/>
        <end position="431"/>
    </location>
</feature>
<feature type="domain" description="C2H2-type" evidence="7">
    <location>
        <begin position="146"/>
        <end position="173"/>
    </location>
</feature>
<feature type="domain" description="C2H2-type" evidence="7">
    <location>
        <begin position="319"/>
        <end position="347"/>
    </location>
</feature>
<organism evidence="8 9">
    <name type="scientific">Periplaneta americana</name>
    <name type="common">American cockroach</name>
    <name type="synonym">Blatta americana</name>
    <dbReference type="NCBI Taxonomy" id="6978"/>
    <lineage>
        <taxon>Eukaryota</taxon>
        <taxon>Metazoa</taxon>
        <taxon>Ecdysozoa</taxon>
        <taxon>Arthropoda</taxon>
        <taxon>Hexapoda</taxon>
        <taxon>Insecta</taxon>
        <taxon>Pterygota</taxon>
        <taxon>Neoptera</taxon>
        <taxon>Polyneoptera</taxon>
        <taxon>Dictyoptera</taxon>
        <taxon>Blattodea</taxon>
        <taxon>Blattoidea</taxon>
        <taxon>Blattidae</taxon>
        <taxon>Blattinae</taxon>
        <taxon>Periplaneta</taxon>
    </lineage>
</organism>
<keyword evidence="3" id="KW-0677">Repeat</keyword>
<dbReference type="SMART" id="SM00355">
    <property type="entry name" value="ZnF_C2H2"/>
    <property type="match status" value="16"/>
</dbReference>
<feature type="domain" description="C2H2-type" evidence="7">
    <location>
        <begin position="205"/>
        <end position="233"/>
    </location>
</feature>
<dbReference type="InterPro" id="IPR036236">
    <property type="entry name" value="Znf_C2H2_sf"/>
</dbReference>
<sequence>MKVEKVVEAELEVEKSQTHSSQVSTISCDINDKEIDAAENDSKPCFMAYISVKGNSSLPCDTSNKTGELETETVSLNFHRDAKIVNINDILEEHLTEATDISCNKQSGFTVHERGRDFNCAFCQKGFSEKAGRDDHERIHTGEKPYKCDFCDKSFRAKAMLYTHKKFHFKTAESYHFPCMHCPKKFQFHSALALHLRKHTGERQYNCILCSKGFYRKCDLAKHIMLIHPTATSDMNIDKTDPLESENGDVKMDHKTATDGIQTVLKVDVFGKNCSDYGGQNKKVNAIVTKYECEECGKVFYKKRTLEVHSRIHTGECPHTCQICGLQFRQIGALHRHLRTVHEGRKDYSCHICGKCFGEKVSRDDHVRIHTGERPYPCNLCDKYFKSRAALNIHKKSHSTFLPHECVVCGKCFRFPGLLVGHMKIHTGEEKEKLHQCKECEKSFPTKSELKSHESIHTNEKSFTCEQCGKEFRFSSTLHRHVKIIHEGRKDFSCYICGGQFAQKAARDNHVRVHTWERPFSCDICGKNFKTKTSVYIHKKFHTKSFTLPCPSCQKCFYTQSSLSVHLRTHTGEKPYPCDVCDKRFATNRDMRNHRVIHSEDKPYECALCGMKFRLKRYLIKHMFKGHNTEKIG</sequence>
<gene>
    <name evidence="8" type="ORF">ANN_23770</name>
</gene>
<feature type="domain" description="C2H2-type" evidence="7">
    <location>
        <begin position="492"/>
        <end position="519"/>
    </location>
</feature>
<dbReference type="Pfam" id="PF00096">
    <property type="entry name" value="zf-C2H2"/>
    <property type="match status" value="9"/>
</dbReference>
<dbReference type="PROSITE" id="PS00028">
    <property type="entry name" value="ZINC_FINGER_C2H2_1"/>
    <property type="match status" value="16"/>
</dbReference>
<dbReference type="InterPro" id="IPR013087">
    <property type="entry name" value="Znf_C2H2_type"/>
</dbReference>
<evidence type="ECO:0000313" key="8">
    <source>
        <dbReference type="EMBL" id="KAJ4435194.1"/>
    </source>
</evidence>
<feature type="domain" description="C2H2-type" evidence="7">
    <location>
        <begin position="548"/>
        <end position="575"/>
    </location>
</feature>